<feature type="compositionally biased region" description="Polar residues" evidence="1">
    <location>
        <begin position="82"/>
        <end position="112"/>
    </location>
</feature>
<reference evidence="2" key="1">
    <citation type="submission" date="2020-03" db="EMBL/GenBank/DDBJ databases">
        <authorList>
            <person name="Weist P."/>
        </authorList>
    </citation>
    <scope>NUCLEOTIDE SEQUENCE</scope>
</reference>
<dbReference type="EMBL" id="CADEAL010002347">
    <property type="protein sequence ID" value="CAB1439861.1"/>
    <property type="molecule type" value="Genomic_DNA"/>
</dbReference>
<dbReference type="AlphaFoldDB" id="A0A9N7UV00"/>
<evidence type="ECO:0000313" key="2">
    <source>
        <dbReference type="EMBL" id="CAB1439861.1"/>
    </source>
</evidence>
<proteinExistence type="predicted"/>
<feature type="compositionally biased region" description="Basic and acidic residues" evidence="1">
    <location>
        <begin position="113"/>
        <end position="126"/>
    </location>
</feature>
<evidence type="ECO:0000313" key="3">
    <source>
        <dbReference type="Proteomes" id="UP001153269"/>
    </source>
</evidence>
<accession>A0A9N7UV00</accession>
<keyword evidence="3" id="KW-1185">Reference proteome</keyword>
<dbReference type="Proteomes" id="UP001153269">
    <property type="component" value="Unassembled WGS sequence"/>
</dbReference>
<name>A0A9N7UV00_PLEPL</name>
<gene>
    <name evidence="2" type="ORF">PLEPLA_LOCUS27625</name>
</gene>
<organism evidence="2 3">
    <name type="scientific">Pleuronectes platessa</name>
    <name type="common">European plaice</name>
    <dbReference type="NCBI Taxonomy" id="8262"/>
    <lineage>
        <taxon>Eukaryota</taxon>
        <taxon>Metazoa</taxon>
        <taxon>Chordata</taxon>
        <taxon>Craniata</taxon>
        <taxon>Vertebrata</taxon>
        <taxon>Euteleostomi</taxon>
        <taxon>Actinopterygii</taxon>
        <taxon>Neopterygii</taxon>
        <taxon>Teleostei</taxon>
        <taxon>Neoteleostei</taxon>
        <taxon>Acanthomorphata</taxon>
        <taxon>Carangaria</taxon>
        <taxon>Pleuronectiformes</taxon>
        <taxon>Pleuronectoidei</taxon>
        <taxon>Pleuronectidae</taxon>
        <taxon>Pleuronectes</taxon>
    </lineage>
</organism>
<comment type="caution">
    <text evidence="2">The sequence shown here is derived from an EMBL/GenBank/DDBJ whole genome shotgun (WGS) entry which is preliminary data.</text>
</comment>
<feature type="region of interest" description="Disordered" evidence="1">
    <location>
        <begin position="71"/>
        <end position="148"/>
    </location>
</feature>
<evidence type="ECO:0000256" key="1">
    <source>
        <dbReference type="SAM" id="MobiDB-lite"/>
    </source>
</evidence>
<sequence>MQKTLAVKDALSRMTAGLPDAIVQTRFAGVLDYKDALLAAASCPKFKLRWLRDAGRRERVKELLTAECHRTTAPAAQGPVSVPTTSDSQGGSTLTCNQAAEANKQRTVTSSERLSRSDRVEHKHAEFGGAVTCHEAARAAEPPPPAGC</sequence>
<protein>
    <submittedName>
        <fullName evidence="2">Uncharacterized protein</fullName>
    </submittedName>
</protein>